<reference evidence="2 3" key="1">
    <citation type="journal article" date="2017" name="BMC Biol.">
        <title>Genomic innovations, transcriptional plasticity and gene loss underlying the evolution and divergence of two highly polyphagous and invasive Helicoverpa pest species.</title>
        <authorList>
            <person name="Pearce S.L."/>
            <person name="Clarke D.F."/>
            <person name="East P.D."/>
            <person name="Elfekih S."/>
            <person name="Gordon K.H."/>
            <person name="Jermiin L.S."/>
            <person name="McGaughran A."/>
            <person name="Oakeshott J.G."/>
            <person name="Papanikolaou A."/>
            <person name="Perera O.P."/>
            <person name="Rane R.V."/>
            <person name="Richards S."/>
            <person name="Tay W.T."/>
            <person name="Walsh T.K."/>
            <person name="Anderson A."/>
            <person name="Anderson C.J."/>
            <person name="Asgari S."/>
            <person name="Board P.G."/>
            <person name="Bretschneider A."/>
            <person name="Campbell P.M."/>
            <person name="Chertemps T."/>
            <person name="Christeller J.T."/>
            <person name="Coppin C.W."/>
            <person name="Downes S.J."/>
            <person name="Duan G."/>
            <person name="Farnsworth C.A."/>
            <person name="Good R.T."/>
            <person name="Han L.B."/>
            <person name="Han Y.C."/>
            <person name="Hatje K."/>
            <person name="Horne I."/>
            <person name="Huang Y.P."/>
            <person name="Hughes D.S."/>
            <person name="Jacquin-Joly E."/>
            <person name="James W."/>
            <person name="Jhangiani S."/>
            <person name="Kollmar M."/>
            <person name="Kuwar S.S."/>
            <person name="Li S."/>
            <person name="Liu N.Y."/>
            <person name="Maibeche M.T."/>
            <person name="Miller J.R."/>
            <person name="Montagne N."/>
            <person name="Perry T."/>
            <person name="Qu J."/>
            <person name="Song S.V."/>
            <person name="Sutton G.G."/>
            <person name="Vogel H."/>
            <person name="Walenz B.P."/>
            <person name="Xu W."/>
            <person name="Zhang H.J."/>
            <person name="Zou Z."/>
            <person name="Batterham P."/>
            <person name="Edwards O.R."/>
            <person name="Feyereisen R."/>
            <person name="Gibbs R.A."/>
            <person name="Heckel D.G."/>
            <person name="McGrath A."/>
            <person name="Robin C."/>
            <person name="Scherer S.E."/>
            <person name="Worley K.C."/>
            <person name="Wu Y.D."/>
        </authorList>
    </citation>
    <scope>NUCLEOTIDE SEQUENCE [LARGE SCALE GENOMIC DNA]</scope>
    <source>
        <strain evidence="2">Harm_GR_Male_#8</strain>
        <tissue evidence="2">Whole organism</tissue>
    </source>
</reference>
<dbReference type="OrthoDB" id="6612291at2759"/>
<evidence type="ECO:0000313" key="2">
    <source>
        <dbReference type="EMBL" id="PZC73018.1"/>
    </source>
</evidence>
<gene>
    <name evidence="2" type="primary">HaOG210157</name>
    <name evidence="2" type="ORF">B5X24_HaOG210157</name>
</gene>
<evidence type="ECO:0000313" key="3">
    <source>
        <dbReference type="Proteomes" id="UP000249218"/>
    </source>
</evidence>
<proteinExistence type="predicted"/>
<keyword evidence="3" id="KW-1185">Reference proteome</keyword>
<sequence length="88" mass="10009">MTESYEWISPFVRQLLAVSGVVMYMIGTGANIAFPGVLLQQLREPASALRLTPDHESWIVIALSRFLFERRPVPRSGTIKMLMMKSRN</sequence>
<evidence type="ECO:0000256" key="1">
    <source>
        <dbReference type="SAM" id="Phobius"/>
    </source>
</evidence>
<keyword evidence="1" id="KW-1133">Transmembrane helix</keyword>
<accession>A0A2W1BDN9</accession>
<keyword evidence="1" id="KW-0812">Transmembrane</keyword>
<organism evidence="2 3">
    <name type="scientific">Helicoverpa armigera</name>
    <name type="common">Cotton bollworm</name>
    <name type="synonym">Heliothis armigera</name>
    <dbReference type="NCBI Taxonomy" id="29058"/>
    <lineage>
        <taxon>Eukaryota</taxon>
        <taxon>Metazoa</taxon>
        <taxon>Ecdysozoa</taxon>
        <taxon>Arthropoda</taxon>
        <taxon>Hexapoda</taxon>
        <taxon>Insecta</taxon>
        <taxon>Pterygota</taxon>
        <taxon>Neoptera</taxon>
        <taxon>Endopterygota</taxon>
        <taxon>Lepidoptera</taxon>
        <taxon>Glossata</taxon>
        <taxon>Ditrysia</taxon>
        <taxon>Noctuoidea</taxon>
        <taxon>Noctuidae</taxon>
        <taxon>Heliothinae</taxon>
        <taxon>Helicoverpa</taxon>
    </lineage>
</organism>
<feature type="transmembrane region" description="Helical" evidence="1">
    <location>
        <begin position="15"/>
        <end position="39"/>
    </location>
</feature>
<keyword evidence="1" id="KW-0472">Membrane</keyword>
<protein>
    <submittedName>
        <fullName evidence="2">Uncharacterized protein</fullName>
    </submittedName>
</protein>
<dbReference type="Proteomes" id="UP000249218">
    <property type="component" value="Unassembled WGS sequence"/>
</dbReference>
<name>A0A2W1BDN9_HELAM</name>
<dbReference type="AlphaFoldDB" id="A0A2W1BDN9"/>
<dbReference type="EMBL" id="KZ150133">
    <property type="protein sequence ID" value="PZC73018.1"/>
    <property type="molecule type" value="Genomic_DNA"/>
</dbReference>